<dbReference type="PANTHER" id="PTHR24029">
    <property type="entry name" value="UVRABC SYSTEM PROTEIN B"/>
    <property type="match status" value="1"/>
</dbReference>
<sequence>MPGQEVLPYEYMRYPSEMKRERIKAIAKILSGEPVLIFTSVSGFLKTLPPIQTMQGRAIVLKKGKEIDLESLLIQLIDLGYKRVQVCETFGEFSLKGGILDIFSSYSTEPVRIDLFGEEIESIRTFDPDSQRSMTDLDQAVLLPADEYILSEEQKKNIRIF</sequence>
<dbReference type="Gene3D" id="3.40.50.11180">
    <property type="match status" value="1"/>
</dbReference>
<dbReference type="Proteomes" id="UP000012092">
    <property type="component" value="Unassembled WGS sequence"/>
</dbReference>
<accession>M6RBV8</accession>
<name>M6RBV8_LEPIR</name>
<protein>
    <recommendedName>
        <fullName evidence="3">UvrB interaction domain-containing protein</fullName>
    </recommendedName>
</protein>
<comment type="caution">
    <text evidence="4">The sequence shown here is derived from an EMBL/GenBank/DDBJ whole genome shotgun (WGS) entry which is preliminary data.</text>
</comment>
<dbReference type="GO" id="GO:0016887">
    <property type="term" value="F:ATP hydrolysis activity"/>
    <property type="evidence" value="ECO:0007669"/>
    <property type="project" value="InterPro"/>
</dbReference>
<evidence type="ECO:0000313" key="4">
    <source>
        <dbReference type="EMBL" id="EMO05050.1"/>
    </source>
</evidence>
<evidence type="ECO:0000259" key="3">
    <source>
        <dbReference type="Pfam" id="PF17757"/>
    </source>
</evidence>
<gene>
    <name evidence="4" type="ORF">LEP1GSC116_1707</name>
</gene>
<dbReference type="SUPFAM" id="SSF52540">
    <property type="entry name" value="P-loop containing nucleoside triphosphate hydrolases"/>
    <property type="match status" value="1"/>
</dbReference>
<organism evidence="4 5">
    <name type="scientific">Leptospira interrogans serovar Icterohaemorrhagiae str. Verdun HP</name>
    <dbReference type="NCBI Taxonomy" id="1049910"/>
    <lineage>
        <taxon>Bacteria</taxon>
        <taxon>Pseudomonadati</taxon>
        <taxon>Spirochaetota</taxon>
        <taxon>Spirochaetia</taxon>
        <taxon>Leptospirales</taxon>
        <taxon>Leptospiraceae</taxon>
        <taxon>Leptospira</taxon>
    </lineage>
</organism>
<keyword evidence="1" id="KW-0547">Nucleotide-binding</keyword>
<dbReference type="InterPro" id="IPR041471">
    <property type="entry name" value="UvrB_inter"/>
</dbReference>
<dbReference type="GO" id="GO:0006289">
    <property type="term" value="P:nucleotide-excision repair"/>
    <property type="evidence" value="ECO:0007669"/>
    <property type="project" value="InterPro"/>
</dbReference>
<dbReference type="InterPro" id="IPR004807">
    <property type="entry name" value="UvrB"/>
</dbReference>
<dbReference type="GO" id="GO:0003677">
    <property type="term" value="F:DNA binding"/>
    <property type="evidence" value="ECO:0007669"/>
    <property type="project" value="InterPro"/>
</dbReference>
<dbReference type="AlphaFoldDB" id="M6RBV8"/>
<dbReference type="Gene3D" id="3.30.2060.10">
    <property type="entry name" value="Penicillin-binding protein 1b domain"/>
    <property type="match status" value="1"/>
</dbReference>
<dbReference type="InterPro" id="IPR027417">
    <property type="entry name" value="P-loop_NTPase"/>
</dbReference>
<dbReference type="GO" id="GO:0009380">
    <property type="term" value="C:excinuclease repair complex"/>
    <property type="evidence" value="ECO:0007669"/>
    <property type="project" value="InterPro"/>
</dbReference>
<dbReference type="PANTHER" id="PTHR24029:SF1">
    <property type="entry name" value="TRANSCRIPTION-REPAIR-COUPLING FACTOR"/>
    <property type="match status" value="1"/>
</dbReference>
<dbReference type="GO" id="GO:0005524">
    <property type="term" value="F:ATP binding"/>
    <property type="evidence" value="ECO:0007669"/>
    <property type="project" value="UniProtKB-KW"/>
</dbReference>
<dbReference type="Pfam" id="PF17757">
    <property type="entry name" value="UvrB_inter"/>
    <property type="match status" value="1"/>
</dbReference>
<evidence type="ECO:0000256" key="2">
    <source>
        <dbReference type="ARBA" id="ARBA00022840"/>
    </source>
</evidence>
<proteinExistence type="predicted"/>
<dbReference type="EMBL" id="AHNZ02000528">
    <property type="protein sequence ID" value="EMO05050.1"/>
    <property type="molecule type" value="Genomic_DNA"/>
</dbReference>
<evidence type="ECO:0000313" key="5">
    <source>
        <dbReference type="Proteomes" id="UP000012092"/>
    </source>
</evidence>
<keyword evidence="2" id="KW-0067">ATP-binding</keyword>
<reference evidence="4 5" key="1">
    <citation type="submission" date="2013-01" db="EMBL/GenBank/DDBJ databases">
        <authorList>
            <person name="Harkins D.M."/>
            <person name="Durkin A.S."/>
            <person name="Brinkac L.M."/>
            <person name="Haft D.H."/>
            <person name="Selengut J.D."/>
            <person name="Sanka R."/>
            <person name="DePew J."/>
            <person name="Purushe J."/>
            <person name="Picardeau M."/>
            <person name="Werts C."/>
            <person name="Goarant C."/>
            <person name="Vinetz J.M."/>
            <person name="Sutton G.G."/>
            <person name="Nierman W.C."/>
            <person name="Fouts D.E."/>
        </authorList>
    </citation>
    <scope>NUCLEOTIDE SEQUENCE [LARGE SCALE GENOMIC DNA]</scope>
    <source>
        <strain evidence="4 5">Verdun HP</strain>
    </source>
</reference>
<feature type="domain" description="UvrB interaction" evidence="3">
    <location>
        <begin position="59"/>
        <end position="148"/>
    </location>
</feature>
<evidence type="ECO:0000256" key="1">
    <source>
        <dbReference type="ARBA" id="ARBA00022741"/>
    </source>
</evidence>